<keyword evidence="3" id="KW-1185">Reference proteome</keyword>
<dbReference type="Proteomes" id="UP000626554">
    <property type="component" value="Unassembled WGS sequence"/>
</dbReference>
<accession>A0ABX2PZX3</accession>
<keyword evidence="1" id="KW-0732">Signal</keyword>
<dbReference type="EMBL" id="JABKAV010000009">
    <property type="protein sequence ID" value="NVO84231.1"/>
    <property type="molecule type" value="Genomic_DNA"/>
</dbReference>
<feature type="chain" id="PRO_5045264569" evidence="1">
    <location>
        <begin position="19"/>
        <end position="288"/>
    </location>
</feature>
<proteinExistence type="predicted"/>
<dbReference type="SUPFAM" id="SSF49464">
    <property type="entry name" value="Carboxypeptidase regulatory domain-like"/>
    <property type="match status" value="1"/>
</dbReference>
<sequence length="288" mass="32371">MRLLLLQLLCGSPLLLSAQTLSGRVLRADSTAAPVPFASIGVKGKAAGTVADVQGRFRFPDSPELAATDSVIVTGVGYRPARLLLGQLREADLTIKLKTQPQVLREVTVRHRQLRPQVLGRTSTSGVAHWGANSIVKDSVRRREKLGSEFGTFLTSPRNCYVDDFNVYVQYNPFRQVRLRLLFYAVRGGRPAELLLSQDIQLVLTDRQRGWIKVDLRPHNLQFSKGQKVVVALQWLDAVGVTPNYQSFDVPALLPSPLHRIYTRDKSQANWKFYPARPSIYLNVQSWR</sequence>
<name>A0ABX2PZX3_9BACT</name>
<evidence type="ECO:0000313" key="3">
    <source>
        <dbReference type="Proteomes" id="UP000626554"/>
    </source>
</evidence>
<organism evidence="2 3">
    <name type="scientific">Hymenobacter terrestris</name>
    <dbReference type="NCBI Taxonomy" id="2748310"/>
    <lineage>
        <taxon>Bacteria</taxon>
        <taxon>Pseudomonadati</taxon>
        <taxon>Bacteroidota</taxon>
        <taxon>Cytophagia</taxon>
        <taxon>Cytophagales</taxon>
        <taxon>Hymenobacteraceae</taxon>
        <taxon>Hymenobacter</taxon>
    </lineage>
</organism>
<dbReference type="RefSeq" id="WP_176898559.1">
    <property type="nucleotide sequence ID" value="NZ_JABKAV010000009.1"/>
</dbReference>
<dbReference type="Pfam" id="PF13715">
    <property type="entry name" value="CarbopepD_reg_2"/>
    <property type="match status" value="1"/>
</dbReference>
<evidence type="ECO:0000313" key="2">
    <source>
        <dbReference type="EMBL" id="NVO84231.1"/>
    </source>
</evidence>
<feature type="signal peptide" evidence="1">
    <location>
        <begin position="1"/>
        <end position="18"/>
    </location>
</feature>
<reference evidence="2 3" key="1">
    <citation type="submission" date="2020-05" db="EMBL/GenBank/DDBJ databases">
        <title>Hymenobacter terrestris sp. nov. and Hymenobacter lapidiphilus sp. nov., isolated from regoliths in Antarctica.</title>
        <authorList>
            <person name="Sedlacek I."/>
            <person name="Pantucek R."/>
            <person name="Zeman M."/>
            <person name="Holochova P."/>
            <person name="Kralova S."/>
            <person name="Stankova E."/>
            <person name="Sedo O."/>
            <person name="Micenkova L."/>
            <person name="Svec P."/>
            <person name="Gupta V."/>
            <person name="Sood U."/>
            <person name="Korpole U.S."/>
            <person name="Lal R."/>
        </authorList>
    </citation>
    <scope>NUCLEOTIDE SEQUENCE [LARGE SCALE GENOMIC DNA]</scope>
    <source>
        <strain evidence="2 3">P5252</strain>
    </source>
</reference>
<dbReference type="InterPro" id="IPR008969">
    <property type="entry name" value="CarboxyPept-like_regulatory"/>
</dbReference>
<gene>
    <name evidence="2" type="ORF">HW556_05000</name>
</gene>
<protein>
    <submittedName>
        <fullName evidence="2">Carboxypeptidase-like regulatory domain-containing protein</fullName>
    </submittedName>
</protein>
<evidence type="ECO:0000256" key="1">
    <source>
        <dbReference type="SAM" id="SignalP"/>
    </source>
</evidence>
<comment type="caution">
    <text evidence="2">The sequence shown here is derived from an EMBL/GenBank/DDBJ whole genome shotgun (WGS) entry which is preliminary data.</text>
</comment>